<dbReference type="EMBL" id="FOGG01000016">
    <property type="protein sequence ID" value="SER79139.1"/>
    <property type="molecule type" value="Genomic_DNA"/>
</dbReference>
<dbReference type="InterPro" id="IPR043519">
    <property type="entry name" value="NT_sf"/>
</dbReference>
<proteinExistence type="predicted"/>
<dbReference type="Gene3D" id="3.30.460.40">
    <property type="match status" value="1"/>
</dbReference>
<evidence type="ECO:0008006" key="3">
    <source>
        <dbReference type="Google" id="ProtNLM"/>
    </source>
</evidence>
<accession>A0A1H9S4R9</accession>
<evidence type="ECO:0000313" key="1">
    <source>
        <dbReference type="EMBL" id="SER79139.1"/>
    </source>
</evidence>
<name>A0A1H9S4R9_9SPHI</name>
<sequence length="83" mass="9596">MSFDKENPEMLLLLNTFQQFEVHYLIVGGFAVNRYGYNRTTGDLDIYLKDTQENRQNLISAIEEMGYGRYDMLLTIPIIAGVL</sequence>
<protein>
    <recommendedName>
        <fullName evidence="3">Nucleotidyl transferase AbiEii toxin, Type IV TA system</fullName>
    </recommendedName>
</protein>
<keyword evidence="2" id="KW-1185">Reference proteome</keyword>
<reference evidence="1 2" key="1">
    <citation type="submission" date="2016-10" db="EMBL/GenBank/DDBJ databases">
        <authorList>
            <person name="de Groot N.N."/>
        </authorList>
    </citation>
    <scope>NUCLEOTIDE SEQUENCE [LARGE SCALE GENOMIC DNA]</scope>
    <source>
        <strain evidence="1 2">DSM 18610</strain>
    </source>
</reference>
<evidence type="ECO:0000313" key="2">
    <source>
        <dbReference type="Proteomes" id="UP000199572"/>
    </source>
</evidence>
<dbReference type="Proteomes" id="UP000199572">
    <property type="component" value="Unassembled WGS sequence"/>
</dbReference>
<dbReference type="RefSeq" id="WP_090885336.1">
    <property type="nucleotide sequence ID" value="NZ_FOGG01000016.1"/>
</dbReference>
<dbReference type="SUPFAM" id="SSF81301">
    <property type="entry name" value="Nucleotidyltransferase"/>
    <property type="match status" value="1"/>
</dbReference>
<dbReference type="STRING" id="390241.SAMN04488023_11698"/>
<gene>
    <name evidence="1" type="ORF">SAMN04488023_11698</name>
</gene>
<dbReference type="OrthoDB" id="121150at2"/>
<organism evidence="1 2">
    <name type="scientific">Pedobacter rhizosphaerae</name>
    <dbReference type="NCBI Taxonomy" id="390241"/>
    <lineage>
        <taxon>Bacteria</taxon>
        <taxon>Pseudomonadati</taxon>
        <taxon>Bacteroidota</taxon>
        <taxon>Sphingobacteriia</taxon>
        <taxon>Sphingobacteriales</taxon>
        <taxon>Sphingobacteriaceae</taxon>
        <taxon>Pedobacter</taxon>
    </lineage>
</organism>
<dbReference type="AlphaFoldDB" id="A0A1H9S4R9"/>